<proteinExistence type="predicted"/>
<reference evidence="1 2" key="1">
    <citation type="submission" date="2020-03" db="EMBL/GenBank/DDBJ databases">
        <title>Sequencing the genomes of 1000 actinobacteria strains.</title>
        <authorList>
            <person name="Klenk H.-P."/>
        </authorList>
    </citation>
    <scope>NUCLEOTIDE SEQUENCE [LARGE SCALE GENOMIC DNA]</scope>
    <source>
        <strain evidence="1 2">DSM 18964</strain>
    </source>
</reference>
<accession>A0A846S752</accession>
<protein>
    <submittedName>
        <fullName evidence="1">Txe/YoeB family toxin of Txe-Axe toxin-antitoxin module</fullName>
    </submittedName>
</protein>
<dbReference type="Proteomes" id="UP000576792">
    <property type="component" value="Unassembled WGS sequence"/>
</dbReference>
<dbReference type="RefSeq" id="WP_167951519.1">
    <property type="nucleotide sequence ID" value="NZ_BAAAPQ010000022.1"/>
</dbReference>
<evidence type="ECO:0000313" key="2">
    <source>
        <dbReference type="Proteomes" id="UP000576792"/>
    </source>
</evidence>
<dbReference type="EMBL" id="JAATJN010000001">
    <property type="protein sequence ID" value="NJC57891.1"/>
    <property type="molecule type" value="Genomic_DNA"/>
</dbReference>
<gene>
    <name evidence="1" type="ORF">BKA07_002926</name>
</gene>
<comment type="caution">
    <text evidence="1">The sequence shown here is derived from an EMBL/GenBank/DDBJ whole genome shotgun (WGS) entry which is preliminary data.</text>
</comment>
<dbReference type="AlphaFoldDB" id="A0A846S752"/>
<evidence type="ECO:0000313" key="1">
    <source>
        <dbReference type="EMBL" id="NJC57891.1"/>
    </source>
</evidence>
<name>A0A846S752_9MICO</name>
<keyword evidence="2" id="KW-1185">Reference proteome</keyword>
<sequence length="51" mass="6105">MLPLIECVNEDHVAVEVYDLEWQMKHGAQGPWSRRITDDRWLVYLWTSMVS</sequence>
<organism evidence="1 2">
    <name type="scientific">Brevibacterium marinum</name>
    <dbReference type="NCBI Taxonomy" id="418643"/>
    <lineage>
        <taxon>Bacteria</taxon>
        <taxon>Bacillati</taxon>
        <taxon>Actinomycetota</taxon>
        <taxon>Actinomycetes</taxon>
        <taxon>Micrococcales</taxon>
        <taxon>Brevibacteriaceae</taxon>
        <taxon>Brevibacterium</taxon>
    </lineage>
</organism>